<evidence type="ECO:0000313" key="2">
    <source>
        <dbReference type="EMBL" id="MDN3243474.1"/>
    </source>
</evidence>
<evidence type="ECO:0000313" key="3">
    <source>
        <dbReference type="Proteomes" id="UP001171902"/>
    </source>
</evidence>
<gene>
    <name evidence="2" type="ORF">QWI33_27415</name>
</gene>
<comment type="caution">
    <text evidence="2">The sequence shown here is derived from an EMBL/GenBank/DDBJ whole genome shotgun (WGS) entry which is preliminary data.</text>
</comment>
<keyword evidence="1" id="KW-0812">Transmembrane</keyword>
<dbReference type="RefSeq" id="WP_289959875.1">
    <property type="nucleotide sequence ID" value="NZ_JAUEMJ010000013.1"/>
</dbReference>
<feature type="transmembrane region" description="Helical" evidence="1">
    <location>
        <begin position="44"/>
        <end position="62"/>
    </location>
</feature>
<feature type="transmembrane region" description="Helical" evidence="1">
    <location>
        <begin position="113"/>
        <end position="138"/>
    </location>
</feature>
<evidence type="ECO:0008006" key="4">
    <source>
        <dbReference type="Google" id="ProtNLM"/>
    </source>
</evidence>
<keyword evidence="3" id="KW-1185">Reference proteome</keyword>
<reference evidence="2" key="1">
    <citation type="submission" date="2023-06" db="EMBL/GenBank/DDBJ databases">
        <title>Gycomyces niveus sp.nov., a novel actinomycete isolated from soil in Shouguang.</title>
        <authorList>
            <person name="Yang X."/>
            <person name="Zhao J."/>
        </authorList>
    </citation>
    <scope>NUCLEOTIDE SEQUENCE</scope>
    <source>
        <strain evidence="2">NEAU C2</strain>
    </source>
</reference>
<evidence type="ECO:0000256" key="1">
    <source>
        <dbReference type="SAM" id="Phobius"/>
    </source>
</evidence>
<keyword evidence="1" id="KW-1133">Transmembrane helix</keyword>
<organism evidence="2 3">
    <name type="scientific">Glycomyces tritici</name>
    <dbReference type="NCBI Taxonomy" id="2665176"/>
    <lineage>
        <taxon>Bacteria</taxon>
        <taxon>Bacillati</taxon>
        <taxon>Actinomycetota</taxon>
        <taxon>Actinomycetes</taxon>
        <taxon>Glycomycetales</taxon>
        <taxon>Glycomycetaceae</taxon>
        <taxon>Glycomyces</taxon>
    </lineage>
</organism>
<feature type="transmembrane region" description="Helical" evidence="1">
    <location>
        <begin position="193"/>
        <end position="213"/>
    </location>
</feature>
<name>A0ABT7YXU8_9ACTN</name>
<dbReference type="EMBL" id="JAUEMJ010000013">
    <property type="protein sequence ID" value="MDN3243474.1"/>
    <property type="molecule type" value="Genomic_DNA"/>
</dbReference>
<dbReference type="Proteomes" id="UP001171902">
    <property type="component" value="Unassembled WGS sequence"/>
</dbReference>
<accession>A0ABT7YXU8</accession>
<proteinExistence type="predicted"/>
<feature type="transmembrane region" description="Helical" evidence="1">
    <location>
        <begin position="87"/>
        <end position="107"/>
    </location>
</feature>
<keyword evidence="1" id="KW-0472">Membrane</keyword>
<protein>
    <recommendedName>
        <fullName evidence="4">ABC transporter permease</fullName>
    </recommendedName>
</protein>
<sequence length="229" mass="23852">MLLAIAGISLRELTRRRAALLLVIALPLAFYAARSDEPGQAVRFLALGVGWAVATLALFSHVGSRHLDRRLAVVGASPTALLLGRQLALLGTGFTIAGAYLVLVAVAQDVERLWAVALLLGTTVLVAAPLGAVVSLALPRELEGALALLAVMATQMLADPEGTLAKVLPLWSTRELTTYAVDATGEEFLHRGLLHFAAAFALCACGAWAAAVVRLRPSTPPEPVPATAA</sequence>